<dbReference type="GO" id="GO:0004177">
    <property type="term" value="F:aminopeptidase activity"/>
    <property type="evidence" value="ECO:0007669"/>
    <property type="project" value="TreeGrafter"/>
</dbReference>
<comment type="cofactor">
    <cofactor evidence="1">
        <name>Mn(2+)</name>
        <dbReference type="ChEBI" id="CHEBI:29035"/>
    </cofactor>
</comment>
<evidence type="ECO:0000256" key="2">
    <source>
        <dbReference type="ARBA" id="ARBA00008766"/>
    </source>
</evidence>
<dbReference type="SUPFAM" id="SSF55920">
    <property type="entry name" value="Creatinase/aminopeptidase"/>
    <property type="match status" value="1"/>
</dbReference>
<evidence type="ECO:0000256" key="3">
    <source>
        <dbReference type="ARBA" id="ARBA00022723"/>
    </source>
</evidence>
<gene>
    <name evidence="7" type="ORF">S12H4_45461</name>
</gene>
<organism evidence="7">
    <name type="scientific">marine sediment metagenome</name>
    <dbReference type="NCBI Taxonomy" id="412755"/>
    <lineage>
        <taxon>unclassified sequences</taxon>
        <taxon>metagenomes</taxon>
        <taxon>ecological metagenomes</taxon>
    </lineage>
</organism>
<dbReference type="InterPro" id="IPR000994">
    <property type="entry name" value="Pept_M24"/>
</dbReference>
<dbReference type="InterPro" id="IPR052433">
    <property type="entry name" value="X-Pro_dipept-like"/>
</dbReference>
<evidence type="ECO:0000259" key="6">
    <source>
        <dbReference type="Pfam" id="PF00557"/>
    </source>
</evidence>
<keyword evidence="3" id="KW-0479">Metal-binding</keyword>
<sequence length="190" mass="21649">SKDCVLNDGDIILMDHAPDYGYYTSDIGRVWPVNGKYSPWQRELYGFMVKYHKAVIKRIRPGVTANQIMEAARAEMEEVLKNTKFSKPIYEKAARSTYGHMSHTVGMNVHDVGNSRGPLKPGMVFAVDPQMRVREEKLYIRIEDTVVVTDDGVDILTDTAPWELDDVEKLMKEEGILQKYPPVFAAKKKP</sequence>
<evidence type="ECO:0000256" key="1">
    <source>
        <dbReference type="ARBA" id="ARBA00001936"/>
    </source>
</evidence>
<dbReference type="AlphaFoldDB" id="X1V8Z0"/>
<proteinExistence type="inferred from homology"/>
<dbReference type="GO" id="GO:0005829">
    <property type="term" value="C:cytosol"/>
    <property type="evidence" value="ECO:0007669"/>
    <property type="project" value="TreeGrafter"/>
</dbReference>
<feature type="domain" description="Peptidase M24" evidence="6">
    <location>
        <begin position="3"/>
        <end position="150"/>
    </location>
</feature>
<feature type="non-terminal residue" evidence="7">
    <location>
        <position position="1"/>
    </location>
</feature>
<evidence type="ECO:0000256" key="5">
    <source>
        <dbReference type="ARBA" id="ARBA00023211"/>
    </source>
</evidence>
<dbReference type="EMBL" id="BARW01028111">
    <property type="protein sequence ID" value="GAJ09356.1"/>
    <property type="molecule type" value="Genomic_DNA"/>
</dbReference>
<reference evidence="7" key="1">
    <citation type="journal article" date="2014" name="Front. Microbiol.">
        <title>High frequency of phylogenetically diverse reductive dehalogenase-homologous genes in deep subseafloor sedimentary metagenomes.</title>
        <authorList>
            <person name="Kawai M."/>
            <person name="Futagami T."/>
            <person name="Toyoda A."/>
            <person name="Takaki Y."/>
            <person name="Nishi S."/>
            <person name="Hori S."/>
            <person name="Arai W."/>
            <person name="Tsubouchi T."/>
            <person name="Morono Y."/>
            <person name="Uchiyama I."/>
            <person name="Ito T."/>
            <person name="Fujiyama A."/>
            <person name="Inagaki F."/>
            <person name="Takami H."/>
        </authorList>
    </citation>
    <scope>NUCLEOTIDE SEQUENCE</scope>
    <source>
        <strain evidence="7">Expedition CK06-06</strain>
    </source>
</reference>
<dbReference type="GO" id="GO:0006508">
    <property type="term" value="P:proteolysis"/>
    <property type="evidence" value="ECO:0007669"/>
    <property type="project" value="TreeGrafter"/>
</dbReference>
<comment type="caution">
    <text evidence="7">The sequence shown here is derived from an EMBL/GenBank/DDBJ whole genome shotgun (WGS) entry which is preliminary data.</text>
</comment>
<evidence type="ECO:0000313" key="7">
    <source>
        <dbReference type="EMBL" id="GAJ09356.1"/>
    </source>
</evidence>
<dbReference type="PANTHER" id="PTHR43226:SF4">
    <property type="entry name" value="XAA-PRO AMINOPEPTIDASE 3"/>
    <property type="match status" value="1"/>
</dbReference>
<dbReference type="Pfam" id="PF00557">
    <property type="entry name" value="Peptidase_M24"/>
    <property type="match status" value="1"/>
</dbReference>
<keyword evidence="5" id="KW-0464">Manganese</keyword>
<name>X1V8Z0_9ZZZZ</name>
<dbReference type="GO" id="GO:0046872">
    <property type="term" value="F:metal ion binding"/>
    <property type="evidence" value="ECO:0007669"/>
    <property type="project" value="UniProtKB-KW"/>
</dbReference>
<dbReference type="InterPro" id="IPR036005">
    <property type="entry name" value="Creatinase/aminopeptidase-like"/>
</dbReference>
<comment type="similarity">
    <text evidence="2">Belongs to the peptidase M24B family.</text>
</comment>
<dbReference type="PANTHER" id="PTHR43226">
    <property type="entry name" value="XAA-PRO AMINOPEPTIDASE 3"/>
    <property type="match status" value="1"/>
</dbReference>
<accession>X1V8Z0</accession>
<dbReference type="Gene3D" id="3.90.230.10">
    <property type="entry name" value="Creatinase/methionine aminopeptidase superfamily"/>
    <property type="match status" value="1"/>
</dbReference>
<evidence type="ECO:0000256" key="4">
    <source>
        <dbReference type="ARBA" id="ARBA00022801"/>
    </source>
</evidence>
<protein>
    <recommendedName>
        <fullName evidence="6">Peptidase M24 domain-containing protein</fullName>
    </recommendedName>
</protein>
<keyword evidence="4" id="KW-0378">Hydrolase</keyword>